<keyword evidence="3" id="KW-1185">Reference proteome</keyword>
<keyword evidence="1" id="KW-0732">Signal</keyword>
<dbReference type="AlphaFoldDB" id="A0A2M8W5Q9"/>
<evidence type="ECO:0000256" key="1">
    <source>
        <dbReference type="SAM" id="SignalP"/>
    </source>
</evidence>
<name>A0A2M8W5Q9_9RHOB</name>
<proteinExistence type="predicted"/>
<reference evidence="2 3" key="1">
    <citation type="submission" date="2017-11" db="EMBL/GenBank/DDBJ databases">
        <title>Genomic Encyclopedia of Archaeal and Bacterial Type Strains, Phase II (KMG-II): From Individual Species to Whole Genera.</title>
        <authorList>
            <person name="Goeker M."/>
        </authorList>
    </citation>
    <scope>NUCLEOTIDE SEQUENCE [LARGE SCALE GENOMIC DNA]</scope>
    <source>
        <strain evidence="2 3">DSM 29128</strain>
    </source>
</reference>
<comment type="caution">
    <text evidence="2">The sequence shown here is derived from an EMBL/GenBank/DDBJ whole genome shotgun (WGS) entry which is preliminary data.</text>
</comment>
<accession>A0A2M8W5Q9</accession>
<organism evidence="2 3">
    <name type="scientific">Yoonia maricola</name>
    <dbReference type="NCBI Taxonomy" id="420999"/>
    <lineage>
        <taxon>Bacteria</taxon>
        <taxon>Pseudomonadati</taxon>
        <taxon>Pseudomonadota</taxon>
        <taxon>Alphaproteobacteria</taxon>
        <taxon>Rhodobacterales</taxon>
        <taxon>Paracoccaceae</taxon>
        <taxon>Yoonia</taxon>
    </lineage>
</organism>
<dbReference type="Proteomes" id="UP000228531">
    <property type="component" value="Unassembled WGS sequence"/>
</dbReference>
<feature type="chain" id="PRO_5014870332" evidence="1">
    <location>
        <begin position="27"/>
        <end position="152"/>
    </location>
</feature>
<dbReference type="RefSeq" id="WP_100368557.1">
    <property type="nucleotide sequence ID" value="NZ_PGTY01000002.1"/>
</dbReference>
<evidence type="ECO:0000313" key="2">
    <source>
        <dbReference type="EMBL" id="PJI86248.1"/>
    </source>
</evidence>
<evidence type="ECO:0000313" key="3">
    <source>
        <dbReference type="Proteomes" id="UP000228531"/>
    </source>
</evidence>
<feature type="signal peptide" evidence="1">
    <location>
        <begin position="1"/>
        <end position="26"/>
    </location>
</feature>
<dbReference type="EMBL" id="PGTY01000002">
    <property type="protein sequence ID" value="PJI86248.1"/>
    <property type="molecule type" value="Genomic_DNA"/>
</dbReference>
<sequence length="152" mass="16771">MMKQYKVAHAVFALSLSLAISHAAFAESTNRSPYNSRAVVEYDEISDFVVKSFPLRMAHPYEIQVPNTTIGQVIACRINANGEELSSNLSQTPGLAALFEETPESVTINSHRTGRDMQFVDSGNGTTSVFFSQKIPDAVFRCFNVSIEFQGQ</sequence>
<protein>
    <submittedName>
        <fullName evidence="2">Uncharacterized protein</fullName>
    </submittedName>
</protein>
<gene>
    <name evidence="2" type="ORF">BC777_2616</name>
</gene>